<dbReference type="EMBL" id="LR593886">
    <property type="protein sequence ID" value="VTR96445.1"/>
    <property type="molecule type" value="Genomic_DNA"/>
</dbReference>
<evidence type="ECO:0000256" key="1">
    <source>
        <dbReference type="SAM" id="MobiDB-lite"/>
    </source>
</evidence>
<reference evidence="2 3" key="1">
    <citation type="submission" date="2019-05" db="EMBL/GenBank/DDBJ databases">
        <authorList>
            <consortium name="Science for Life Laboratories"/>
        </authorList>
    </citation>
    <scope>NUCLEOTIDE SEQUENCE [LARGE SCALE GENOMIC DNA]</scope>
    <source>
        <strain evidence="2">Soil9</strain>
    </source>
</reference>
<evidence type="ECO:0000313" key="2">
    <source>
        <dbReference type="EMBL" id="VTR96445.1"/>
    </source>
</evidence>
<feature type="compositionally biased region" description="Low complexity" evidence="1">
    <location>
        <begin position="229"/>
        <end position="240"/>
    </location>
</feature>
<protein>
    <submittedName>
        <fullName evidence="2">Uncharacterized protein</fullName>
    </submittedName>
</protein>
<organism evidence="2 3">
    <name type="scientific">Gemmata massiliana</name>
    <dbReference type="NCBI Taxonomy" id="1210884"/>
    <lineage>
        <taxon>Bacteria</taxon>
        <taxon>Pseudomonadati</taxon>
        <taxon>Planctomycetota</taxon>
        <taxon>Planctomycetia</taxon>
        <taxon>Gemmatales</taxon>
        <taxon>Gemmataceae</taxon>
        <taxon>Gemmata</taxon>
    </lineage>
</organism>
<dbReference type="KEGG" id="gms:SOIL9_12690"/>
<feature type="compositionally biased region" description="Low complexity" evidence="1">
    <location>
        <begin position="69"/>
        <end position="80"/>
    </location>
</feature>
<sequence length="250" mass="27355">MGSPRRLAHEAAGPAITHDLTPERIERPHCDRRADCTNRRSRPHPVRRYSAQPHDPPVPLSGVPRPQKAVPTRGRGRPAPVRVRVRRRRPDRAPAMCRAGAFAPRYLALGVGRRAAHILGSVGLGGATVRVALRGGWARRPGTERQSGPWARRCPVRGRASRVIGPGGSGARTRSGRRAPTAAWRACSGVTVLRTPLDRSQVRRWYCGARPSGWPRRSRPIWPERNQSRVAPVAGRAPRATGSDAVPRAT</sequence>
<accession>A0A6P2D7V2</accession>
<gene>
    <name evidence="2" type="ORF">SOIL9_12690</name>
</gene>
<dbReference type="AlphaFoldDB" id="A0A6P2D7V2"/>
<proteinExistence type="predicted"/>
<feature type="region of interest" description="Disordered" evidence="1">
    <location>
        <begin position="1"/>
        <end position="80"/>
    </location>
</feature>
<name>A0A6P2D7V2_9BACT</name>
<feature type="region of interest" description="Disordered" evidence="1">
    <location>
        <begin position="213"/>
        <end position="250"/>
    </location>
</feature>
<evidence type="ECO:0000313" key="3">
    <source>
        <dbReference type="Proteomes" id="UP000464178"/>
    </source>
</evidence>
<keyword evidence="3" id="KW-1185">Reference proteome</keyword>
<dbReference type="Proteomes" id="UP000464178">
    <property type="component" value="Chromosome"/>
</dbReference>
<feature type="compositionally biased region" description="Basic and acidic residues" evidence="1">
    <location>
        <begin position="20"/>
        <end position="38"/>
    </location>
</feature>